<dbReference type="EMBL" id="JYDT01000121">
    <property type="protein sequence ID" value="KRY84152.1"/>
    <property type="molecule type" value="Genomic_DNA"/>
</dbReference>
<name>A0A0V1FDS8_TRIPS</name>
<gene>
    <name evidence="1" type="ORF">T4D_595</name>
</gene>
<accession>A0A0V1FDS8</accession>
<proteinExistence type="predicted"/>
<evidence type="ECO:0000313" key="2">
    <source>
        <dbReference type="Proteomes" id="UP000054995"/>
    </source>
</evidence>
<reference evidence="1 2" key="1">
    <citation type="submission" date="2015-01" db="EMBL/GenBank/DDBJ databases">
        <title>Evolution of Trichinella species and genotypes.</title>
        <authorList>
            <person name="Korhonen P.K."/>
            <person name="Edoardo P."/>
            <person name="Giuseppe L.R."/>
            <person name="Gasser R.B."/>
        </authorList>
    </citation>
    <scope>NUCLEOTIDE SEQUENCE [LARGE SCALE GENOMIC DNA]</scope>
    <source>
        <strain evidence="1">ISS470</strain>
    </source>
</reference>
<sequence length="119" mass="13947">MPLHFLVHFSRDIFSTDIKHRRYPANKSQSSNSLHDLIRISKMTLLEQCKSGVTAVQNFRIGKIYYICFYIHDYLFVSSYQICAKSENQKIVLNYLEVVYLCSVQVVSARISFMNKQNI</sequence>
<organism evidence="1 2">
    <name type="scientific">Trichinella pseudospiralis</name>
    <name type="common">Parasitic roundworm</name>
    <dbReference type="NCBI Taxonomy" id="6337"/>
    <lineage>
        <taxon>Eukaryota</taxon>
        <taxon>Metazoa</taxon>
        <taxon>Ecdysozoa</taxon>
        <taxon>Nematoda</taxon>
        <taxon>Enoplea</taxon>
        <taxon>Dorylaimia</taxon>
        <taxon>Trichinellida</taxon>
        <taxon>Trichinellidae</taxon>
        <taxon>Trichinella</taxon>
    </lineage>
</organism>
<evidence type="ECO:0000313" key="1">
    <source>
        <dbReference type="EMBL" id="KRY84152.1"/>
    </source>
</evidence>
<keyword evidence="2" id="KW-1185">Reference proteome</keyword>
<protein>
    <submittedName>
        <fullName evidence="1">Uncharacterized protein</fullName>
    </submittedName>
</protein>
<comment type="caution">
    <text evidence="1">The sequence shown here is derived from an EMBL/GenBank/DDBJ whole genome shotgun (WGS) entry which is preliminary data.</text>
</comment>
<dbReference type="Proteomes" id="UP000054995">
    <property type="component" value="Unassembled WGS sequence"/>
</dbReference>
<dbReference type="AlphaFoldDB" id="A0A0V1FDS8"/>